<dbReference type="Gene3D" id="3.40.50.720">
    <property type="entry name" value="NAD(P)-binding Rossmann-like Domain"/>
    <property type="match status" value="1"/>
</dbReference>
<organism evidence="2 3">
    <name type="scientific">Salix dunnii</name>
    <dbReference type="NCBI Taxonomy" id="1413687"/>
    <lineage>
        <taxon>Eukaryota</taxon>
        <taxon>Viridiplantae</taxon>
        <taxon>Streptophyta</taxon>
        <taxon>Embryophyta</taxon>
        <taxon>Tracheophyta</taxon>
        <taxon>Spermatophyta</taxon>
        <taxon>Magnoliopsida</taxon>
        <taxon>eudicotyledons</taxon>
        <taxon>Gunneridae</taxon>
        <taxon>Pentapetalae</taxon>
        <taxon>rosids</taxon>
        <taxon>fabids</taxon>
        <taxon>Malpighiales</taxon>
        <taxon>Salicaceae</taxon>
        <taxon>Saliceae</taxon>
        <taxon>Salix</taxon>
    </lineage>
</organism>
<dbReference type="OrthoDB" id="204377at2759"/>
<accession>A0A835MY84</accession>
<keyword evidence="3" id="KW-1185">Reference proteome</keyword>
<dbReference type="EMBL" id="JADGMS010000005">
    <property type="protein sequence ID" value="KAF9681650.1"/>
    <property type="molecule type" value="Genomic_DNA"/>
</dbReference>
<comment type="caution">
    <text evidence="2">The sequence shown here is derived from an EMBL/GenBank/DDBJ whole genome shotgun (WGS) entry which is preliminary data.</text>
</comment>
<dbReference type="CDD" id="cd00502">
    <property type="entry name" value="DHQase_I"/>
    <property type="match status" value="1"/>
</dbReference>
<gene>
    <name evidence="2" type="ORF">SADUNF_Sadunf05G0024100</name>
</gene>
<reference evidence="2 3" key="1">
    <citation type="submission" date="2020-10" db="EMBL/GenBank/DDBJ databases">
        <title>Plant Genome Project.</title>
        <authorList>
            <person name="Zhang R.-G."/>
        </authorList>
    </citation>
    <scope>NUCLEOTIDE SEQUENCE [LARGE SCALE GENOMIC DNA]</scope>
    <source>
        <strain evidence="2">FAFU-HL-1</strain>
        <tissue evidence="2">Leaf</tissue>
    </source>
</reference>
<dbReference type="SUPFAM" id="SSF53223">
    <property type="entry name" value="Aminoacid dehydrogenase-like, N-terminal domain"/>
    <property type="match status" value="1"/>
</dbReference>
<dbReference type="Gene3D" id="3.40.50.10860">
    <property type="entry name" value="Leucine Dehydrogenase, chain A, domain 1"/>
    <property type="match status" value="1"/>
</dbReference>
<evidence type="ECO:0000313" key="3">
    <source>
        <dbReference type="Proteomes" id="UP000657918"/>
    </source>
</evidence>
<dbReference type="Gene3D" id="3.20.20.70">
    <property type="entry name" value="Aldolase class I"/>
    <property type="match status" value="2"/>
</dbReference>
<evidence type="ECO:0000313" key="2">
    <source>
        <dbReference type="EMBL" id="KAF9681650.1"/>
    </source>
</evidence>
<dbReference type="GO" id="GO:0003855">
    <property type="term" value="F:3-dehydroquinate dehydratase activity"/>
    <property type="evidence" value="ECO:0007669"/>
    <property type="project" value="InterPro"/>
</dbReference>
<dbReference type="PANTHER" id="PTHR21089">
    <property type="entry name" value="SHIKIMATE DEHYDROGENASE"/>
    <property type="match status" value="1"/>
</dbReference>
<dbReference type="InterPro" id="IPR036291">
    <property type="entry name" value="NAD(P)-bd_dom_sf"/>
</dbReference>
<dbReference type="GO" id="GO:0004764">
    <property type="term" value="F:shikimate 3-dehydrogenase (NADP+) activity"/>
    <property type="evidence" value="ECO:0007669"/>
    <property type="project" value="InterPro"/>
</dbReference>
<dbReference type="InterPro" id="IPR013708">
    <property type="entry name" value="Shikimate_DH-bd_N"/>
</dbReference>
<dbReference type="InterPro" id="IPR013785">
    <property type="entry name" value="Aldolase_TIM"/>
</dbReference>
<protein>
    <recommendedName>
        <fullName evidence="1">Shikimate dehydrogenase substrate binding N-terminal domain-containing protein</fullName>
    </recommendedName>
</protein>
<dbReference type="InterPro" id="IPR001381">
    <property type="entry name" value="DHquinase_I"/>
</dbReference>
<dbReference type="InterPro" id="IPR022893">
    <property type="entry name" value="Shikimate_DH_fam"/>
</dbReference>
<name>A0A835MY84_9ROSI</name>
<dbReference type="SUPFAM" id="SSF51735">
    <property type="entry name" value="NAD(P)-binding Rossmann-fold domains"/>
    <property type="match status" value="1"/>
</dbReference>
<dbReference type="HAMAP" id="MF_00222">
    <property type="entry name" value="Shikimate_DH_AroE"/>
    <property type="match status" value="1"/>
</dbReference>
<dbReference type="CDD" id="cd01065">
    <property type="entry name" value="NAD_bind_Shikimate_DH"/>
    <property type="match status" value="1"/>
</dbReference>
<dbReference type="Proteomes" id="UP000657918">
    <property type="component" value="Unassembled WGS sequence"/>
</dbReference>
<dbReference type="Pfam" id="PF01487">
    <property type="entry name" value="DHquinase_I"/>
    <property type="match status" value="3"/>
</dbReference>
<dbReference type="SUPFAM" id="SSF51569">
    <property type="entry name" value="Aldolase"/>
    <property type="match status" value="3"/>
</dbReference>
<dbReference type="InterPro" id="IPR046346">
    <property type="entry name" value="Aminoacid_DH-like_N_sf"/>
</dbReference>
<dbReference type="GO" id="GO:0019632">
    <property type="term" value="P:shikimate metabolic process"/>
    <property type="evidence" value="ECO:0007669"/>
    <property type="project" value="TreeGrafter"/>
</dbReference>
<proteinExistence type="inferred from homology"/>
<dbReference type="GO" id="GO:0009423">
    <property type="term" value="P:chorismate biosynthetic process"/>
    <property type="evidence" value="ECO:0007669"/>
    <property type="project" value="TreeGrafter"/>
</dbReference>
<dbReference type="AlphaFoldDB" id="A0A835MY84"/>
<dbReference type="PANTHER" id="PTHR21089:SF10">
    <property type="entry name" value="BIFUNCTIONAL 3-DEHYDROQUINATE DEHYDRATASE_SHIKIMATE DEHYDROGENASE, CHLOROPLASTIC-LIKE ISOFORM X1"/>
    <property type="match status" value="1"/>
</dbReference>
<sequence>MGSAAGAFKNSAMVCAPLMDQSVEQMVIDMQSAKAQGADVVEVRLDCIDKFQPGQDLETIIRNKPLPVIIVYSTVVYNGDPNARLASGADTPVLVPGGLVTALDSFTFEPTHDRHNCTRPKWEGGQYEGDEHQRLEALRLAHDLGADYVDFELKVASELIGELKNKHRNGGKVIVSSYLNGATPSKEKLRHLVASMQATGADIIKVVSNADDITEMERIFYLLSQCEVPAVAYSVGERGLMSQLLCPKFGGALVYGSMEGNSIPGLPTLDSLKEVYKVDCINSDTKVFGLVSKPVSHSKGPMLHNPTLRHANFNGIYVPMFVDDLKKFFDVYASPDFAGYSVGFPYKEAVVQFCDEVHPLAKSIGAVNTIIRRPGDGKLIGYNTDCEGSITAIEDALRDQKYVNGRSLNSPLAGKQFVVVGAGGAGRAIAVGARSRGARLIIFDIDLERAKCLARAVSGEARHFESLAHFQPENGAILANATPIGMHPSTERIPAAEETLGNYHLVFDAVYTPRKTRLLKDADAAGAITVSGVEMFLRQAIGQFNLFTGTEGISSISPCYHFRNHPLSIREGDQYEGDETKRQESNYIDVELENLLALIVLQVAQKFNDSIDGKKPDKFKVIVSSHNFHNTPSVEAIADLFTRIQDRQLPCSWST</sequence>
<dbReference type="Pfam" id="PF08501">
    <property type="entry name" value="Shikimate_dh_N"/>
    <property type="match status" value="1"/>
</dbReference>
<evidence type="ECO:0000259" key="1">
    <source>
        <dbReference type="Pfam" id="PF08501"/>
    </source>
</evidence>
<dbReference type="FunFam" id="3.40.50.720:FF:000172">
    <property type="entry name" value="Bifunctional 3-dehydroquinate dehydratase/shikimate dehydrogenase, chloroplastic"/>
    <property type="match status" value="1"/>
</dbReference>
<feature type="domain" description="Shikimate dehydrogenase substrate binding N-terminal" evidence="1">
    <location>
        <begin position="290"/>
        <end position="370"/>
    </location>
</feature>